<dbReference type="Proteomes" id="UP001138997">
    <property type="component" value="Unassembled WGS sequence"/>
</dbReference>
<comment type="caution">
    <text evidence="2">The sequence shown here is derived from an EMBL/GenBank/DDBJ whole genome shotgun (WGS) entry which is preliminary data.</text>
</comment>
<evidence type="ECO:0000313" key="3">
    <source>
        <dbReference type="Proteomes" id="UP001138997"/>
    </source>
</evidence>
<accession>A0A9X1T2T3</accession>
<feature type="coiled-coil region" evidence="1">
    <location>
        <begin position="53"/>
        <end position="80"/>
    </location>
</feature>
<dbReference type="AlphaFoldDB" id="A0A9X1T2T3"/>
<gene>
    <name evidence="2" type="ORF">LR394_29250</name>
</gene>
<sequence>MAENTDNRVTISGGDFNVQGAFGVGANARVEAHVEDSGQARQDLPEILGPQEVLRLQALMNELEERLAVQAADAEVAQLQAGLVEKALETAQPRRTTLVGLLKNLSESAKELTGIGEFVARLIRLVSTGVF</sequence>
<evidence type="ECO:0000313" key="2">
    <source>
        <dbReference type="EMBL" id="MCD5314998.1"/>
    </source>
</evidence>
<dbReference type="RefSeq" id="WP_231447804.1">
    <property type="nucleotide sequence ID" value="NZ_JAJOMB010000019.1"/>
</dbReference>
<proteinExistence type="predicted"/>
<organism evidence="2 3">
    <name type="scientific">Kineosporia babensis</name>
    <dbReference type="NCBI Taxonomy" id="499548"/>
    <lineage>
        <taxon>Bacteria</taxon>
        <taxon>Bacillati</taxon>
        <taxon>Actinomycetota</taxon>
        <taxon>Actinomycetes</taxon>
        <taxon>Kineosporiales</taxon>
        <taxon>Kineosporiaceae</taxon>
        <taxon>Kineosporia</taxon>
    </lineage>
</organism>
<name>A0A9X1T2T3_9ACTN</name>
<protein>
    <submittedName>
        <fullName evidence="2">Uncharacterized protein</fullName>
    </submittedName>
</protein>
<dbReference type="EMBL" id="JAJOMB010000019">
    <property type="protein sequence ID" value="MCD5314998.1"/>
    <property type="molecule type" value="Genomic_DNA"/>
</dbReference>
<reference evidence="2" key="1">
    <citation type="submission" date="2021-11" db="EMBL/GenBank/DDBJ databases">
        <title>Streptomyces corallinus and Kineosporia corallina sp. nov., two new coral-derived marine actinobacteria.</title>
        <authorList>
            <person name="Buangrab K."/>
            <person name="Sutthacheep M."/>
            <person name="Yeemin T."/>
            <person name="Harunari E."/>
            <person name="Igarashi Y."/>
            <person name="Sripreechasak P."/>
            <person name="Kanchanasin P."/>
            <person name="Tanasupawat S."/>
            <person name="Phongsopitanun W."/>
        </authorList>
    </citation>
    <scope>NUCLEOTIDE SEQUENCE</scope>
    <source>
        <strain evidence="2">JCM 31032</strain>
    </source>
</reference>
<evidence type="ECO:0000256" key="1">
    <source>
        <dbReference type="SAM" id="Coils"/>
    </source>
</evidence>
<keyword evidence="1" id="KW-0175">Coiled coil</keyword>
<keyword evidence="3" id="KW-1185">Reference proteome</keyword>